<proteinExistence type="predicted"/>
<name>A0ABU5HZZ4_9HYPH</name>
<dbReference type="RefSeq" id="WP_322186114.1">
    <property type="nucleotide sequence ID" value="NZ_JAXLPB010000002.1"/>
</dbReference>
<comment type="caution">
    <text evidence="4">The sequence shown here is derived from an EMBL/GenBank/DDBJ whole genome shotgun (WGS) entry which is preliminary data.</text>
</comment>
<dbReference type="GO" id="GO:0008972">
    <property type="term" value="F:phosphomethylpyrimidine kinase activity"/>
    <property type="evidence" value="ECO:0007669"/>
    <property type="project" value="UniProtKB-EC"/>
</dbReference>
<dbReference type="CDD" id="cd01169">
    <property type="entry name" value="HMPP_kinase"/>
    <property type="match status" value="1"/>
</dbReference>
<dbReference type="EC" id="2.7.1.49" evidence="2"/>
<evidence type="ECO:0000256" key="2">
    <source>
        <dbReference type="ARBA" id="ARBA00012135"/>
    </source>
</evidence>
<dbReference type="GO" id="GO:0008902">
    <property type="term" value="F:hydroxymethylpyrimidine kinase activity"/>
    <property type="evidence" value="ECO:0007669"/>
    <property type="project" value="UniProtKB-EC"/>
</dbReference>
<dbReference type="NCBIfam" id="TIGR00097">
    <property type="entry name" value="HMP-P_kinase"/>
    <property type="match status" value="1"/>
</dbReference>
<dbReference type="PANTHER" id="PTHR20858">
    <property type="entry name" value="PHOSPHOMETHYLPYRIMIDINE KINASE"/>
    <property type="match status" value="1"/>
</dbReference>
<dbReference type="SUPFAM" id="SSF53613">
    <property type="entry name" value="Ribokinase-like"/>
    <property type="match status" value="1"/>
</dbReference>
<dbReference type="Proteomes" id="UP001294412">
    <property type="component" value="Unassembled WGS sequence"/>
</dbReference>
<evidence type="ECO:0000259" key="3">
    <source>
        <dbReference type="Pfam" id="PF08543"/>
    </source>
</evidence>
<gene>
    <name evidence="4" type="primary">thiD</name>
    <name evidence="4" type="ORF">U0C82_05635</name>
</gene>
<accession>A0ABU5HZZ4</accession>
<reference evidence="4 5" key="1">
    <citation type="submission" date="2023-12" db="EMBL/GenBank/DDBJ databases">
        <title>Description of Novel Strain Fulvimarina sp. 2208YS6-2-32 isolated from Uroteuthis (Photololigo) edulis.</title>
        <authorList>
            <person name="Park J.-S."/>
        </authorList>
    </citation>
    <scope>NUCLEOTIDE SEQUENCE [LARGE SCALE GENOMIC DNA]</scope>
    <source>
        <strain evidence="4 5">2208YS6-2-32</strain>
    </source>
</reference>
<comment type="pathway">
    <text evidence="1">Cofactor biosynthesis; thiamine diphosphate biosynthesis.</text>
</comment>
<dbReference type="InterPro" id="IPR029056">
    <property type="entry name" value="Ribokinase-like"/>
</dbReference>
<dbReference type="PANTHER" id="PTHR20858:SF17">
    <property type="entry name" value="HYDROXYMETHYLPYRIMIDINE_PHOSPHOMETHYLPYRIMIDINE KINASE THI20-RELATED"/>
    <property type="match status" value="1"/>
</dbReference>
<dbReference type="Pfam" id="PF08543">
    <property type="entry name" value="Phos_pyr_kin"/>
    <property type="match status" value="1"/>
</dbReference>
<protein>
    <recommendedName>
        <fullName evidence="2">hydroxymethylpyrimidine kinase</fullName>
        <ecNumber evidence="2">2.7.1.49</ecNumber>
    </recommendedName>
</protein>
<keyword evidence="4" id="KW-0418">Kinase</keyword>
<dbReference type="Gene3D" id="3.40.1190.20">
    <property type="match status" value="1"/>
</dbReference>
<dbReference type="EMBL" id="JAXLPB010000002">
    <property type="protein sequence ID" value="MDY8108635.1"/>
    <property type="molecule type" value="Genomic_DNA"/>
</dbReference>
<dbReference type="InterPro" id="IPR013749">
    <property type="entry name" value="PM/HMP-P_kinase-1"/>
</dbReference>
<evidence type="ECO:0000256" key="1">
    <source>
        <dbReference type="ARBA" id="ARBA00004948"/>
    </source>
</evidence>
<evidence type="ECO:0000313" key="5">
    <source>
        <dbReference type="Proteomes" id="UP001294412"/>
    </source>
</evidence>
<keyword evidence="5" id="KW-1185">Reference proteome</keyword>
<organism evidence="4 5">
    <name type="scientific">Fulvimarina uroteuthidis</name>
    <dbReference type="NCBI Taxonomy" id="3098149"/>
    <lineage>
        <taxon>Bacteria</taxon>
        <taxon>Pseudomonadati</taxon>
        <taxon>Pseudomonadota</taxon>
        <taxon>Alphaproteobacteria</taxon>
        <taxon>Hyphomicrobiales</taxon>
        <taxon>Aurantimonadaceae</taxon>
        <taxon>Fulvimarina</taxon>
    </lineage>
</organism>
<feature type="domain" description="Pyridoxamine kinase/Phosphomethylpyrimidine kinase" evidence="3">
    <location>
        <begin position="12"/>
        <end position="258"/>
    </location>
</feature>
<evidence type="ECO:0000313" key="4">
    <source>
        <dbReference type="EMBL" id="MDY8108635.1"/>
    </source>
</evidence>
<sequence length="273" mass="27682">MIANILSIAGSDPSGGAGIQADIKAISANGGYAMAAITALTAQNTTGVQGFTPVDPFMVRDQIAAIAADIRIDAIKIGMLGNAGIIEVVADALERIEAPVVLDPVMVAKGGDRLLAADAVAVLRERILPRARVVTPNLPEAGDLLGEPEARDLNAMRAQGERLLALGSKAVLMKGGHLPGGEATDLLVTPGGETVLSAARIATKNTHGTGCTLSSALATQLGLGLDLTQAVRRAKAYIGGAIAAADALQVGHGHGPVHHFFDHQTSSTTTGAC</sequence>
<keyword evidence="4" id="KW-0808">Transferase</keyword>
<dbReference type="InterPro" id="IPR004399">
    <property type="entry name" value="HMP/HMP-P_kinase_dom"/>
</dbReference>